<dbReference type="PANTHER" id="PTHR34109:SF1">
    <property type="entry name" value="VOC DOMAIN-CONTAINING PROTEIN"/>
    <property type="match status" value="1"/>
</dbReference>
<dbReference type="InterPro" id="IPR037523">
    <property type="entry name" value="VOC_core"/>
</dbReference>
<dbReference type="Gene3D" id="3.30.720.120">
    <property type="match status" value="1"/>
</dbReference>
<proteinExistence type="predicted"/>
<dbReference type="Pfam" id="PF00903">
    <property type="entry name" value="Glyoxalase"/>
    <property type="match status" value="1"/>
</dbReference>
<accession>A0ABT9IRQ4</accession>
<dbReference type="PANTHER" id="PTHR34109">
    <property type="entry name" value="BNAUNNG04460D PROTEIN-RELATED"/>
    <property type="match status" value="1"/>
</dbReference>
<dbReference type="SUPFAM" id="SSF54593">
    <property type="entry name" value="Glyoxalase/Bleomycin resistance protein/Dihydroxybiphenyl dioxygenase"/>
    <property type="match status" value="1"/>
</dbReference>
<evidence type="ECO:0000259" key="1">
    <source>
        <dbReference type="PROSITE" id="PS51819"/>
    </source>
</evidence>
<dbReference type="PROSITE" id="PS51819">
    <property type="entry name" value="VOC"/>
    <property type="match status" value="1"/>
</dbReference>
<organism evidence="2 3">
    <name type="scientific">Arthrobacter horti</name>
    <dbReference type="NCBI Taxonomy" id="3068273"/>
    <lineage>
        <taxon>Bacteria</taxon>
        <taxon>Bacillati</taxon>
        <taxon>Actinomycetota</taxon>
        <taxon>Actinomycetes</taxon>
        <taxon>Micrococcales</taxon>
        <taxon>Micrococcaceae</taxon>
        <taxon>Arthrobacter</taxon>
    </lineage>
</organism>
<dbReference type="EMBL" id="JAVALS010000012">
    <property type="protein sequence ID" value="MDP5228279.1"/>
    <property type="molecule type" value="Genomic_DNA"/>
</dbReference>
<gene>
    <name evidence="2" type="ORF">Q9R02_14035</name>
</gene>
<protein>
    <submittedName>
        <fullName evidence="2">Glyoxalase</fullName>
    </submittedName>
</protein>
<reference evidence="2 3" key="1">
    <citation type="submission" date="2023-08" db="EMBL/GenBank/DDBJ databases">
        <title>Arthrobacter horti sp. nov., isolated from forest soil.</title>
        <authorList>
            <person name="Park M."/>
        </authorList>
    </citation>
    <scope>NUCLEOTIDE SEQUENCE [LARGE SCALE GENOMIC DNA]</scope>
    <source>
        <strain evidence="2 3">YJM1</strain>
    </source>
</reference>
<sequence>MSQIPAIPAAHNTVNPFVIVSDAAGFIDFVTEVFDGRESPGLRIPDRDGSLIHAEVVIGDSSVLISDRKSDWPFTPAFLQVYVPDSQEVLDRAVERGGTVVTPVSSFYGGFTLSRLQDPWGNLWWLYSPAPAVEPGPTASGGSTDWHDRKPSAVYTTLMEAMRRLGEPTSGDLA</sequence>
<dbReference type="InterPro" id="IPR004360">
    <property type="entry name" value="Glyas_Fos-R_dOase_dom"/>
</dbReference>
<comment type="caution">
    <text evidence="2">The sequence shown here is derived from an EMBL/GenBank/DDBJ whole genome shotgun (WGS) entry which is preliminary data.</text>
</comment>
<feature type="domain" description="VOC" evidence="1">
    <location>
        <begin position="8"/>
        <end position="129"/>
    </location>
</feature>
<evidence type="ECO:0000313" key="3">
    <source>
        <dbReference type="Proteomes" id="UP001232725"/>
    </source>
</evidence>
<dbReference type="Proteomes" id="UP001232725">
    <property type="component" value="Unassembled WGS sequence"/>
</dbReference>
<evidence type="ECO:0000313" key="2">
    <source>
        <dbReference type="EMBL" id="MDP5228279.1"/>
    </source>
</evidence>
<dbReference type="InterPro" id="IPR029068">
    <property type="entry name" value="Glyas_Bleomycin-R_OHBP_Dase"/>
</dbReference>
<dbReference type="Gene3D" id="3.30.720.110">
    <property type="match status" value="1"/>
</dbReference>
<name>A0ABT9IRQ4_9MICC</name>
<keyword evidence="3" id="KW-1185">Reference proteome</keyword>
<dbReference type="RefSeq" id="WP_305997323.1">
    <property type="nucleotide sequence ID" value="NZ_JAVALS010000012.1"/>
</dbReference>